<keyword evidence="3" id="KW-1185">Reference proteome</keyword>
<dbReference type="KEGG" id="hpel:HZS54_23955"/>
<sequence>MIRDRLRAHVVGERPRSIPLGFAVGVVVALALELVLAVLGTGPGFAVLTVVTYVLGAAGLTRLVFRWSGGLVTVWAAVFPPMVAFAWRLFSYVGPGPGIDQLLGPAVAYTLGLGTVLYVLGAAAQWALRRAGLSSASENPAEEGVAGTVRRNRRAVLVGSVGGAMLMTAGVGHALGWWCRAEPADCHVDNELPRTVDARLTVRRADETVFTASPSLGPAEATQVGSADATPDDARFESAVPLGCSFPATVTVSVEADERSATETVTFPEPDLSPAESLHGSDLDIRVVNDDIEIEANNSIAIA</sequence>
<organism evidence="2 3">
    <name type="scientific">Halosimplex pelagicum</name>
    <dbReference type="NCBI Taxonomy" id="869886"/>
    <lineage>
        <taxon>Archaea</taxon>
        <taxon>Methanobacteriati</taxon>
        <taxon>Methanobacteriota</taxon>
        <taxon>Stenosarchaea group</taxon>
        <taxon>Halobacteria</taxon>
        <taxon>Halobacteriales</taxon>
        <taxon>Haloarculaceae</taxon>
        <taxon>Halosimplex</taxon>
    </lineage>
</organism>
<evidence type="ECO:0000256" key="1">
    <source>
        <dbReference type="SAM" id="Phobius"/>
    </source>
</evidence>
<keyword evidence="1" id="KW-0472">Membrane</keyword>
<reference evidence="2 3" key="1">
    <citation type="submission" date="2020-07" db="EMBL/GenBank/DDBJ databases">
        <title>Halosimplex litoreum sp. nov. and Halosimplex rubrum sp. nov., isolated from different salt environments.</title>
        <authorList>
            <person name="Cui H."/>
        </authorList>
    </citation>
    <scope>NUCLEOTIDE SEQUENCE [LARGE SCALE GENOMIC DNA]</scope>
    <source>
        <strain evidence="2 3">R2</strain>
    </source>
</reference>
<gene>
    <name evidence="2" type="ORF">HZS54_23955</name>
</gene>
<feature type="transmembrane region" description="Helical" evidence="1">
    <location>
        <begin position="72"/>
        <end position="90"/>
    </location>
</feature>
<accession>A0A7D5SY58</accession>
<keyword evidence="1" id="KW-0812">Transmembrane</keyword>
<dbReference type="RefSeq" id="WP_179919590.1">
    <property type="nucleotide sequence ID" value="NZ_CP058909.1"/>
</dbReference>
<evidence type="ECO:0000313" key="2">
    <source>
        <dbReference type="EMBL" id="QLH84507.1"/>
    </source>
</evidence>
<evidence type="ECO:0000313" key="3">
    <source>
        <dbReference type="Proteomes" id="UP000509346"/>
    </source>
</evidence>
<feature type="transmembrane region" description="Helical" evidence="1">
    <location>
        <begin position="45"/>
        <end position="65"/>
    </location>
</feature>
<name>A0A7D5SY58_9EURY</name>
<keyword evidence="1" id="KW-1133">Transmembrane helix</keyword>
<dbReference type="EMBL" id="CP058909">
    <property type="protein sequence ID" value="QLH84507.1"/>
    <property type="molecule type" value="Genomic_DNA"/>
</dbReference>
<feature type="transmembrane region" description="Helical" evidence="1">
    <location>
        <begin position="20"/>
        <end position="39"/>
    </location>
</feature>
<dbReference type="GeneID" id="56085714"/>
<protein>
    <submittedName>
        <fullName evidence="2">Uncharacterized protein</fullName>
    </submittedName>
</protein>
<proteinExistence type="predicted"/>
<dbReference type="OrthoDB" id="241295at2157"/>
<feature type="transmembrane region" description="Helical" evidence="1">
    <location>
        <begin position="155"/>
        <end position="178"/>
    </location>
</feature>
<feature type="transmembrane region" description="Helical" evidence="1">
    <location>
        <begin position="102"/>
        <end position="120"/>
    </location>
</feature>
<dbReference type="Proteomes" id="UP000509346">
    <property type="component" value="Chromosome"/>
</dbReference>
<dbReference type="AlphaFoldDB" id="A0A7D5SY58"/>